<reference evidence="2" key="2">
    <citation type="submission" date="2011-08" db="EMBL/GenBank/DDBJ databases">
        <authorList>
            <person name="Hoffman M."/>
            <person name="Strain E.A."/>
            <person name="Brown E."/>
            <person name="Allard M.W."/>
        </authorList>
    </citation>
    <scope>NUCLEOTIDE SEQUENCE</scope>
    <source>
        <strain evidence="2">CIP 102891</strain>
    </source>
</reference>
<dbReference type="EMBL" id="ACZV01000004">
    <property type="protein sequence ID" value="EEX94059.1"/>
    <property type="molecule type" value="Genomic_DNA"/>
</dbReference>
<accession>C9QFM3</accession>
<reference evidence="2 3" key="3">
    <citation type="journal article" date="2012" name="Int. J. Syst. Evol. Microbiol.">
        <title>Vibrio caribbeanicus sp. nov., isolated from the marine sponge Scleritoderma cyanea.</title>
        <authorList>
            <person name="Hoffmann M."/>
            <person name="Monday S.R."/>
            <person name="Allard M.W."/>
            <person name="Strain E.A."/>
            <person name="Whittaker P."/>
            <person name="Naum M."/>
            <person name="McCarthy P.J."/>
            <person name="Lopez J.V."/>
            <person name="Fischer M."/>
            <person name="Brown E.W."/>
        </authorList>
    </citation>
    <scope>NUCLEOTIDE SEQUENCE [LARGE SCALE GENOMIC DNA]</scope>
    <source>
        <strain evidence="2">CIP 102891</strain>
        <strain evidence="3">CIP 102891 / ATCC 33934</strain>
    </source>
</reference>
<evidence type="ECO:0000313" key="2">
    <source>
        <dbReference type="EMBL" id="EGU52797.1"/>
    </source>
</evidence>
<keyword evidence="4" id="KW-1185">Reference proteome</keyword>
<comment type="caution">
    <text evidence="2">The sequence shown here is derived from an EMBL/GenBank/DDBJ whole genome shotgun (WGS) entry which is preliminary data.</text>
</comment>
<proteinExistence type="predicted"/>
<dbReference type="Proteomes" id="UP000003515">
    <property type="component" value="Unassembled WGS sequence"/>
</dbReference>
<evidence type="ECO:0000313" key="4">
    <source>
        <dbReference type="Proteomes" id="UP000003515"/>
    </source>
</evidence>
<protein>
    <submittedName>
        <fullName evidence="2">Uncharacterized protein</fullName>
    </submittedName>
</protein>
<dbReference type="EMBL" id="AFWH01000011">
    <property type="protein sequence ID" value="EGU52797.1"/>
    <property type="molecule type" value="Genomic_DNA"/>
</dbReference>
<dbReference type="Proteomes" id="UP000002817">
    <property type="component" value="Unassembled WGS sequence"/>
</dbReference>
<evidence type="ECO:0000313" key="1">
    <source>
        <dbReference type="EMBL" id="EEX94059.1"/>
    </source>
</evidence>
<dbReference type="eggNOG" id="ENOG5031NZ6">
    <property type="taxonomic scope" value="Bacteria"/>
</dbReference>
<reference evidence="1 4" key="1">
    <citation type="submission" date="2009-10" db="EMBL/GenBank/DDBJ databases">
        <authorList>
            <consortium name="Los Alamos National Laboratory (LANL)"/>
            <consortium name="National Microbial Pathogen Data Resource (NMPDR)"/>
            <person name="Munk A.C."/>
            <person name="Chertkov O."/>
            <person name="Tapia R."/>
            <person name="Green L."/>
            <person name="Rogers Y."/>
            <person name="Detter J.C."/>
            <person name="Bruce D."/>
            <person name="Brettin T.S."/>
            <person name="Colwell R.R."/>
            <person name="Huq A."/>
            <person name="Grim C.J."/>
            <person name="Hasan N.A."/>
            <person name="Bartels D."/>
            <person name="Vonstein V."/>
        </authorList>
    </citation>
    <scope>NUCLEOTIDE SEQUENCE [LARGE SCALE GENOMIC DNA]</scope>
    <source>
        <strain evidence="1 4">CIP 102891</strain>
    </source>
</reference>
<dbReference type="STRING" id="675816.VIA_001217"/>
<dbReference type="AlphaFoldDB" id="C9QFM3"/>
<gene>
    <name evidence="1" type="ORF">VIA_001217</name>
    <name evidence="2" type="ORF">VIOR3934_08381</name>
</gene>
<evidence type="ECO:0000313" key="3">
    <source>
        <dbReference type="Proteomes" id="UP000002817"/>
    </source>
</evidence>
<name>C9QFM3_VIBOR</name>
<sequence length="91" mass="10147">MVGEIKAVIENGNMLAYSVGALPLFDLFLGKLKPAETLINIAEYDWVEFSEVLTSVNTIVKGRINGIAEPLSWQTHGEEGEFWRCAYRATL</sequence>
<dbReference type="OrthoDB" id="5589169at2"/>
<dbReference type="PATRIC" id="fig|675816.5.peg.747"/>
<organism evidence="2 3">
    <name type="scientific">Vibrio orientalis CIP 102891 = ATCC 33934</name>
    <dbReference type="NCBI Taxonomy" id="675816"/>
    <lineage>
        <taxon>Bacteria</taxon>
        <taxon>Pseudomonadati</taxon>
        <taxon>Pseudomonadota</taxon>
        <taxon>Gammaproteobacteria</taxon>
        <taxon>Vibrionales</taxon>
        <taxon>Vibrionaceae</taxon>
        <taxon>Vibrio</taxon>
        <taxon>Vibrio oreintalis group</taxon>
    </lineage>
</organism>